<dbReference type="InterPro" id="IPR036961">
    <property type="entry name" value="Kinesin_motor_dom_sf"/>
</dbReference>
<evidence type="ECO:0000313" key="14">
    <source>
        <dbReference type="Proteomes" id="UP001152523"/>
    </source>
</evidence>
<keyword evidence="4 8" id="KW-0547">Nucleotide-binding</keyword>
<evidence type="ECO:0000256" key="3">
    <source>
        <dbReference type="ARBA" id="ARBA00022701"/>
    </source>
</evidence>
<proteinExistence type="inferred from homology"/>
<dbReference type="PROSITE" id="PS50067">
    <property type="entry name" value="KINESIN_MOTOR_2"/>
    <property type="match status" value="1"/>
</dbReference>
<dbReference type="FunFam" id="3.40.850.10:FF:000044">
    <property type="entry name" value="p-loop containing nucleoside triphosphate hydrolases superfamily protein"/>
    <property type="match status" value="1"/>
</dbReference>
<keyword evidence="5 8" id="KW-0067">ATP-binding</keyword>
<gene>
    <name evidence="13" type="ORF">CEPIT_LOCUS31986</name>
    <name evidence="12" type="ORF">CEPIT_LOCUS6134</name>
</gene>
<sequence length="915" mass="102574">MNIESKLPVAEKGEQANINAFRNFNASEQIDCFSNMATELSASNNHAVSSIPDVLHLTVGCADIPAYKISELMKLKSLESSSTRSLFSAVNYILDENIERKNGDIPQSATSLLKLVLQEIELRFSKQSENLKKQNSLYKSHELKHQLRERVLETLRTGTAEEHEIAKVDFEEKDKRRQQEISDFKKDKDNYEMKISSLNHDLELTKKKHEEKCLQLESQTDKTRIELGKKIMELECLLSDSRKKVEELEAFSESKFLTWQKKEYGYKVFIESQFRSLQALRMASESLKQEVLQTKKIYAEELNRFGLDLNGLIEAAQNYHTVLDENRRLYNEVQDLKGNIRVYCRIRPFLPNQSQIRTTMDYIGDNGELVVVNPLKQGKDSHRVFKFNKVFSPTATQEDVFRDTQPLIRSVLDGYNVCIFAYGQTGSGKTYTMSGPNMSSMEDWGVNYRALNDLFLISQSRKSSIAYEVGVQMVEIYNEQVRDLLCTESTQKRLGIWNTTQPNGLAVPDASMHPVKSTTDVLELMKIGLMNRAVGATALNERSSRSHSVLTVHVRGMDLETDGVLRGCLHLVDLAGSERIDRSEATGDRLREAQHINKSLSALGDVIFALAHKSSHVPYRNSKLTQVLQSSLGGHAKTLMFVQLNPDAESYSETISTLKFAERVSGVELGAARSNKEGRGVKELMDQVAFLKSTIAKKDEEIGRLRIRRTNTANDERRGLNARRNGPPSPGRHSLGGVLQSRKGERSSRLSEKAASENSSEYNSDRLSEAGSQRSMDEFRHHSGFLQESRSGMVIAGPDFGEEDDDKELIGFADGDSEERLSDISDSVLSMGTEADSINSIIEHSFLSGVSNTPSEVADKPSIPTKPTRLPEKQTSKSAARLSQLSSSKTASKVSSSKKTITGSSSTTKLSKRWQ</sequence>
<organism evidence="13 14">
    <name type="scientific">Cuscuta epithymum</name>
    <dbReference type="NCBI Taxonomy" id="186058"/>
    <lineage>
        <taxon>Eukaryota</taxon>
        <taxon>Viridiplantae</taxon>
        <taxon>Streptophyta</taxon>
        <taxon>Embryophyta</taxon>
        <taxon>Tracheophyta</taxon>
        <taxon>Spermatophyta</taxon>
        <taxon>Magnoliopsida</taxon>
        <taxon>eudicotyledons</taxon>
        <taxon>Gunneridae</taxon>
        <taxon>Pentapetalae</taxon>
        <taxon>asterids</taxon>
        <taxon>lamiids</taxon>
        <taxon>Solanales</taxon>
        <taxon>Convolvulaceae</taxon>
        <taxon>Cuscuteae</taxon>
        <taxon>Cuscuta</taxon>
        <taxon>Cuscuta subgen. Cuscuta</taxon>
    </lineage>
</organism>
<comment type="caution">
    <text evidence="13">The sequence shown here is derived from an EMBL/GenBank/DDBJ whole genome shotgun (WGS) entry which is preliminary data.</text>
</comment>
<dbReference type="GO" id="GO:0003777">
    <property type="term" value="F:microtubule motor activity"/>
    <property type="evidence" value="ECO:0007669"/>
    <property type="project" value="InterPro"/>
</dbReference>
<dbReference type="GO" id="GO:0009536">
    <property type="term" value="C:plastid"/>
    <property type="evidence" value="ECO:0007669"/>
    <property type="project" value="UniProtKB-SubCell"/>
</dbReference>
<dbReference type="InterPro" id="IPR027417">
    <property type="entry name" value="P-loop_NTPase"/>
</dbReference>
<dbReference type="EMBL" id="CAMAPF010000967">
    <property type="protein sequence ID" value="CAH9132198.1"/>
    <property type="molecule type" value="Genomic_DNA"/>
</dbReference>
<comment type="similarity">
    <text evidence="2">Belongs to the TRAFAC class myosin-kinesin ATPase superfamily. Kinesin family. KIN-14 subfamily.</text>
</comment>
<dbReference type="Gene3D" id="3.40.850.10">
    <property type="entry name" value="Kinesin motor domain"/>
    <property type="match status" value="1"/>
</dbReference>
<keyword evidence="14" id="KW-1185">Reference proteome</keyword>
<evidence type="ECO:0000256" key="6">
    <source>
        <dbReference type="ARBA" id="ARBA00023054"/>
    </source>
</evidence>
<dbReference type="GO" id="GO:0007018">
    <property type="term" value="P:microtubule-based movement"/>
    <property type="evidence" value="ECO:0007669"/>
    <property type="project" value="InterPro"/>
</dbReference>
<dbReference type="GO" id="GO:0005874">
    <property type="term" value="C:microtubule"/>
    <property type="evidence" value="ECO:0007669"/>
    <property type="project" value="UniProtKB-KW"/>
</dbReference>
<dbReference type="PANTHER" id="PTHR47972">
    <property type="entry name" value="KINESIN-LIKE PROTEIN KLP-3"/>
    <property type="match status" value="1"/>
</dbReference>
<comment type="subcellular location">
    <subcellularLocation>
        <location evidence="1">Plastid</location>
    </subcellularLocation>
</comment>
<name>A0AAV0F9N8_9ASTE</name>
<dbReference type="GO" id="GO:0008017">
    <property type="term" value="F:microtubule binding"/>
    <property type="evidence" value="ECO:0007669"/>
    <property type="project" value="InterPro"/>
</dbReference>
<dbReference type="SUPFAM" id="SSF52540">
    <property type="entry name" value="P-loop containing nucleoside triphosphate hydrolases"/>
    <property type="match status" value="1"/>
</dbReference>
<feature type="region of interest" description="Disordered" evidence="10">
    <location>
        <begin position="707"/>
        <end position="776"/>
    </location>
</feature>
<dbReference type="EMBL" id="CAMAPF010000031">
    <property type="protein sequence ID" value="CAH9077314.1"/>
    <property type="molecule type" value="Genomic_DNA"/>
</dbReference>
<evidence type="ECO:0000313" key="12">
    <source>
        <dbReference type="EMBL" id="CAH9077314.1"/>
    </source>
</evidence>
<keyword evidence="7 8" id="KW-0505">Motor protein</keyword>
<evidence type="ECO:0000256" key="4">
    <source>
        <dbReference type="ARBA" id="ARBA00022741"/>
    </source>
</evidence>
<dbReference type="GO" id="GO:0005524">
    <property type="term" value="F:ATP binding"/>
    <property type="evidence" value="ECO:0007669"/>
    <property type="project" value="UniProtKB-UniRule"/>
</dbReference>
<evidence type="ECO:0000256" key="2">
    <source>
        <dbReference type="ARBA" id="ARBA00010899"/>
    </source>
</evidence>
<dbReference type="Pfam" id="PF00225">
    <property type="entry name" value="Kinesin"/>
    <property type="match status" value="1"/>
</dbReference>
<protein>
    <recommendedName>
        <fullName evidence="11">Kinesin motor domain-containing protein</fullName>
    </recommendedName>
</protein>
<dbReference type="InterPro" id="IPR027640">
    <property type="entry name" value="Kinesin-like_fam"/>
</dbReference>
<dbReference type="InterPro" id="IPR001752">
    <property type="entry name" value="Kinesin_motor_dom"/>
</dbReference>
<dbReference type="PRINTS" id="PR00380">
    <property type="entry name" value="KINESINHEAVY"/>
</dbReference>
<feature type="domain" description="Kinesin motor" evidence="11">
    <location>
        <begin position="339"/>
        <end position="667"/>
    </location>
</feature>
<evidence type="ECO:0000256" key="1">
    <source>
        <dbReference type="ARBA" id="ARBA00004474"/>
    </source>
</evidence>
<feature type="coiled-coil region" evidence="9">
    <location>
        <begin position="181"/>
        <end position="226"/>
    </location>
</feature>
<reference evidence="13" key="1">
    <citation type="submission" date="2022-07" db="EMBL/GenBank/DDBJ databases">
        <authorList>
            <person name="Macas J."/>
            <person name="Novak P."/>
            <person name="Neumann P."/>
        </authorList>
    </citation>
    <scope>NUCLEOTIDE SEQUENCE</scope>
</reference>
<dbReference type="PANTHER" id="PTHR47972:SF14">
    <property type="entry name" value="KINESIN-LIKE PROTEIN KIN-14J"/>
    <property type="match status" value="1"/>
</dbReference>
<feature type="compositionally biased region" description="Low complexity" evidence="10">
    <location>
        <begin position="882"/>
        <end position="909"/>
    </location>
</feature>
<dbReference type="AlphaFoldDB" id="A0AAV0F9N8"/>
<keyword evidence="3" id="KW-0493">Microtubule</keyword>
<evidence type="ECO:0000256" key="8">
    <source>
        <dbReference type="PROSITE-ProRule" id="PRU00283"/>
    </source>
</evidence>
<evidence type="ECO:0000256" key="10">
    <source>
        <dbReference type="SAM" id="MobiDB-lite"/>
    </source>
</evidence>
<evidence type="ECO:0000256" key="9">
    <source>
        <dbReference type="SAM" id="Coils"/>
    </source>
</evidence>
<dbReference type="SMART" id="SM00129">
    <property type="entry name" value="KISc"/>
    <property type="match status" value="1"/>
</dbReference>
<evidence type="ECO:0000256" key="7">
    <source>
        <dbReference type="ARBA" id="ARBA00023175"/>
    </source>
</evidence>
<evidence type="ECO:0000259" key="11">
    <source>
        <dbReference type="PROSITE" id="PS50067"/>
    </source>
</evidence>
<keyword evidence="6 9" id="KW-0175">Coiled coil</keyword>
<feature type="region of interest" description="Disordered" evidence="10">
    <location>
        <begin position="848"/>
        <end position="915"/>
    </location>
</feature>
<dbReference type="Proteomes" id="UP001152523">
    <property type="component" value="Unassembled WGS sequence"/>
</dbReference>
<feature type="binding site" evidence="8">
    <location>
        <begin position="423"/>
        <end position="430"/>
    </location>
    <ligand>
        <name>ATP</name>
        <dbReference type="ChEBI" id="CHEBI:30616"/>
    </ligand>
</feature>
<accession>A0AAV0F9N8</accession>
<evidence type="ECO:0000313" key="13">
    <source>
        <dbReference type="EMBL" id="CAH9132198.1"/>
    </source>
</evidence>
<feature type="compositionally biased region" description="Basic and acidic residues" evidence="10">
    <location>
        <begin position="742"/>
        <end position="755"/>
    </location>
</feature>
<evidence type="ECO:0000256" key="5">
    <source>
        <dbReference type="ARBA" id="ARBA00022840"/>
    </source>
</evidence>